<dbReference type="Pfam" id="PF13302">
    <property type="entry name" value="Acetyltransf_3"/>
    <property type="match status" value="1"/>
</dbReference>
<protein>
    <submittedName>
        <fullName evidence="2">Acetyltransferase (GNAT) family</fullName>
    </submittedName>
</protein>
<dbReference type="EMBL" id="CAACYD010000005">
    <property type="protein sequence ID" value="VFA81488.1"/>
    <property type="molecule type" value="Genomic_DNA"/>
</dbReference>
<feature type="domain" description="N-acetyltransferase" evidence="1">
    <location>
        <begin position="8"/>
        <end position="178"/>
    </location>
</feature>
<dbReference type="RefSeq" id="WP_131733397.1">
    <property type="nucleotide sequence ID" value="NZ_CAACYD010000005.1"/>
</dbReference>
<organism evidence="2 3">
    <name type="scientific">Gordonia paraffinivorans</name>
    <dbReference type="NCBI Taxonomy" id="175628"/>
    <lineage>
        <taxon>Bacteria</taxon>
        <taxon>Bacillati</taxon>
        <taxon>Actinomycetota</taxon>
        <taxon>Actinomycetes</taxon>
        <taxon>Mycobacteriales</taxon>
        <taxon>Gordoniaceae</taxon>
        <taxon>Gordonia</taxon>
    </lineage>
</organism>
<dbReference type="SUPFAM" id="SSF55729">
    <property type="entry name" value="Acyl-CoA N-acyltransferases (Nat)"/>
    <property type="match status" value="1"/>
</dbReference>
<dbReference type="InterPro" id="IPR000182">
    <property type="entry name" value="GNAT_dom"/>
</dbReference>
<dbReference type="GeneID" id="60748604"/>
<comment type="caution">
    <text evidence="2">The sequence shown here is derived from an EMBL/GenBank/DDBJ whole genome shotgun (WGS) entry which is preliminary data.</text>
</comment>
<evidence type="ECO:0000259" key="1">
    <source>
        <dbReference type="PROSITE" id="PS51186"/>
    </source>
</evidence>
<dbReference type="InterPro" id="IPR051531">
    <property type="entry name" value="N-acetyltransferase"/>
</dbReference>
<dbReference type="AlphaFoldDB" id="A0ABD7UYP0"/>
<dbReference type="InterPro" id="IPR016181">
    <property type="entry name" value="Acyl_CoA_acyltransferase"/>
</dbReference>
<dbReference type="Gene3D" id="3.40.630.30">
    <property type="match status" value="1"/>
</dbReference>
<dbReference type="PANTHER" id="PTHR43792">
    <property type="entry name" value="GNAT FAMILY, PUTATIVE (AFU_ORTHOLOGUE AFUA_3G00765)-RELATED-RELATED"/>
    <property type="match status" value="1"/>
</dbReference>
<name>A0ABD7UYP0_9ACTN</name>
<dbReference type="Proteomes" id="UP000360750">
    <property type="component" value="Unassembled WGS sequence"/>
</dbReference>
<proteinExistence type="predicted"/>
<sequence length="210" mass="23706">MNIDTARARLRPVSASDIDDLVHLDSDPEVMRYVSGGVPTPRAVIEEWVLPRAEAERRRYGTGTWALCDPATGAFLGWASLRTPRHSSRTELELSYRLRRTVWRRGLGTEAALALVAFAFDHLGTERVFASTLASNIPSRRVMEKIGMSLTGIHLCDDSDLCGTPDAPGHAVDTRTAPYDPDRYEVEYEILQTEWRRRSLRWSSMRHHSA</sequence>
<accession>A0ABD7UYP0</accession>
<reference evidence="2 3" key="1">
    <citation type="submission" date="2019-02" db="EMBL/GenBank/DDBJ databases">
        <authorList>
            <consortium name="Pathogen Informatics"/>
        </authorList>
    </citation>
    <scope>NUCLEOTIDE SEQUENCE [LARGE SCALE GENOMIC DNA]</scope>
    <source>
        <strain evidence="2 3">3012STDY6756503</strain>
    </source>
</reference>
<dbReference type="PROSITE" id="PS51186">
    <property type="entry name" value="GNAT"/>
    <property type="match status" value="1"/>
</dbReference>
<gene>
    <name evidence="2" type="ORF">NCTC8139_00554</name>
</gene>
<evidence type="ECO:0000313" key="3">
    <source>
        <dbReference type="Proteomes" id="UP000360750"/>
    </source>
</evidence>
<dbReference type="PANTHER" id="PTHR43792:SF1">
    <property type="entry name" value="N-ACETYLTRANSFERASE DOMAIN-CONTAINING PROTEIN"/>
    <property type="match status" value="1"/>
</dbReference>
<evidence type="ECO:0000313" key="2">
    <source>
        <dbReference type="EMBL" id="VFA81488.1"/>
    </source>
</evidence>